<feature type="domain" description="B30.2/SPRY" evidence="6">
    <location>
        <begin position="246"/>
        <end position="449"/>
    </location>
</feature>
<dbReference type="SUPFAM" id="SSF49899">
    <property type="entry name" value="Concanavalin A-like lectins/glucanases"/>
    <property type="match status" value="1"/>
</dbReference>
<keyword evidence="3" id="KW-0862">Zinc</keyword>
<sequence length="541" mass="61535">MSEYAGIRLSWERVIAAAKNLPDPASVSQEMQAEQDNNRQERYLLFALENIFTITSQAIGYTAFMATMIQELSHNCPVSMAFLRHVVDKSELPDGQTLETVSRMILEKSCINGYILWILLARKFAGHLTESLWSDKVYDHLIKVIQSENDAKRLYALLALESFAMTGNIKRYIMHRDIQHTLNCILLDCNSALESTPSPLHMAPSKRGPPSRRPRSINFSVLLLPFMKKKKIPIMTVMHKSTCQKKQSRLSHTALIHCTDKCHVLYQTKYCVQWSLMHVFTDDKNRAPFAEPKLIAHHALYEFRNDNPFLLQTIRSSTMMTNRTGVWYYEVMLITSGVVHVGWASPSSQFIPEQGYGVGDNMNGFAFDSYRGVLWTSGKAVYPDDNPIVCHAGDVIGTLLNLKKGYCSFFVNGQEIELSIELTSATQMFPAVSLTSHQQIAINYGDRPWFCPPPMKATPVCSLYKERQVNYPDISDNDDLLCILCYAEPRDTTLYPCLHEQFGQSCVKSLKTCPLCRMEIYKKKKKNKYAGGETKANDIRL</sequence>
<dbReference type="RefSeq" id="XP_023467955.1">
    <property type="nucleotide sequence ID" value="XM_023610719.1"/>
</dbReference>
<organism evidence="7 8">
    <name type="scientific">Rhizopus microsporus ATCC 52813</name>
    <dbReference type="NCBI Taxonomy" id="1340429"/>
    <lineage>
        <taxon>Eukaryota</taxon>
        <taxon>Fungi</taxon>
        <taxon>Fungi incertae sedis</taxon>
        <taxon>Mucoromycota</taxon>
        <taxon>Mucoromycotina</taxon>
        <taxon>Mucoromycetes</taxon>
        <taxon>Mucorales</taxon>
        <taxon>Mucorineae</taxon>
        <taxon>Rhizopodaceae</taxon>
        <taxon>Rhizopus</taxon>
    </lineage>
</organism>
<evidence type="ECO:0000313" key="8">
    <source>
        <dbReference type="Proteomes" id="UP000242254"/>
    </source>
</evidence>
<dbReference type="InterPro" id="IPR001870">
    <property type="entry name" value="B30.2/SPRY"/>
</dbReference>
<name>A0A2G4SZT1_RHIZD</name>
<evidence type="ECO:0000259" key="5">
    <source>
        <dbReference type="PROSITE" id="PS50089"/>
    </source>
</evidence>
<keyword evidence="1" id="KW-0479">Metal-binding</keyword>
<dbReference type="InterPro" id="IPR043136">
    <property type="entry name" value="B30.2/SPRY_sf"/>
</dbReference>
<keyword evidence="8" id="KW-1185">Reference proteome</keyword>
<dbReference type="PANTHER" id="PTHR13363">
    <property type="entry name" value="RING FINGER AND SRY DOMAIN-CONTAINING"/>
    <property type="match status" value="1"/>
</dbReference>
<dbReference type="Gene3D" id="2.60.120.920">
    <property type="match status" value="1"/>
</dbReference>
<reference evidence="7 8" key="1">
    <citation type="journal article" date="2016" name="Proc. Natl. Acad. Sci. U.S.A.">
        <title>Lipid metabolic changes in an early divergent fungus govern the establishment of a mutualistic symbiosis with endobacteria.</title>
        <authorList>
            <person name="Lastovetsky O.A."/>
            <person name="Gaspar M.L."/>
            <person name="Mondo S.J."/>
            <person name="LaButti K.M."/>
            <person name="Sandor L."/>
            <person name="Grigoriev I.V."/>
            <person name="Henry S.A."/>
            <person name="Pawlowska T.E."/>
        </authorList>
    </citation>
    <scope>NUCLEOTIDE SEQUENCE [LARGE SCALE GENOMIC DNA]</scope>
    <source>
        <strain evidence="7 8">ATCC 52813</strain>
    </source>
</reference>
<evidence type="ECO:0000256" key="2">
    <source>
        <dbReference type="ARBA" id="ARBA00022771"/>
    </source>
</evidence>
<dbReference type="GO" id="GO:0005737">
    <property type="term" value="C:cytoplasm"/>
    <property type="evidence" value="ECO:0007669"/>
    <property type="project" value="TreeGrafter"/>
</dbReference>
<protein>
    <submittedName>
        <fullName evidence="7">SPRY-domain-containing protein</fullName>
    </submittedName>
</protein>
<dbReference type="PANTHER" id="PTHR13363:SF5">
    <property type="entry name" value="E3 UBIQUITIN-PROTEIN LIGASE RNF123"/>
    <property type="match status" value="1"/>
</dbReference>
<feature type="domain" description="RING-type" evidence="5">
    <location>
        <begin position="482"/>
        <end position="517"/>
    </location>
</feature>
<evidence type="ECO:0000259" key="6">
    <source>
        <dbReference type="PROSITE" id="PS50188"/>
    </source>
</evidence>
<dbReference type="PROSITE" id="PS50188">
    <property type="entry name" value="B302_SPRY"/>
    <property type="match status" value="1"/>
</dbReference>
<dbReference type="Proteomes" id="UP000242254">
    <property type="component" value="Unassembled WGS sequence"/>
</dbReference>
<dbReference type="GO" id="GO:0051603">
    <property type="term" value="P:proteolysis involved in protein catabolic process"/>
    <property type="evidence" value="ECO:0007669"/>
    <property type="project" value="TreeGrafter"/>
</dbReference>
<dbReference type="STRING" id="1340429.A0A2G4SZT1"/>
<dbReference type="Pfam" id="PF13920">
    <property type="entry name" value="zf-C3HC4_3"/>
    <property type="match status" value="1"/>
</dbReference>
<dbReference type="GO" id="GO:0008270">
    <property type="term" value="F:zinc ion binding"/>
    <property type="evidence" value="ECO:0007669"/>
    <property type="project" value="UniProtKB-KW"/>
</dbReference>
<dbReference type="EMBL" id="KZ303846">
    <property type="protein sequence ID" value="PHZ14247.1"/>
    <property type="molecule type" value="Genomic_DNA"/>
</dbReference>
<evidence type="ECO:0000256" key="1">
    <source>
        <dbReference type="ARBA" id="ARBA00022723"/>
    </source>
</evidence>
<keyword evidence="2 4" id="KW-0863">Zinc-finger</keyword>
<evidence type="ECO:0000313" key="7">
    <source>
        <dbReference type="EMBL" id="PHZ14247.1"/>
    </source>
</evidence>
<dbReference type="PROSITE" id="PS50089">
    <property type="entry name" value="ZF_RING_2"/>
    <property type="match status" value="1"/>
</dbReference>
<proteinExistence type="predicted"/>
<dbReference type="Gene3D" id="3.30.40.10">
    <property type="entry name" value="Zinc/RING finger domain, C3HC4 (zinc finger)"/>
    <property type="match status" value="1"/>
</dbReference>
<dbReference type="GeneID" id="35441709"/>
<dbReference type="Pfam" id="PF00622">
    <property type="entry name" value="SPRY"/>
    <property type="match status" value="1"/>
</dbReference>
<dbReference type="InterPro" id="IPR001841">
    <property type="entry name" value="Znf_RING"/>
</dbReference>
<dbReference type="InterPro" id="IPR013320">
    <property type="entry name" value="ConA-like_dom_sf"/>
</dbReference>
<dbReference type="SMART" id="SM00449">
    <property type="entry name" value="SPRY"/>
    <property type="match status" value="1"/>
</dbReference>
<dbReference type="SUPFAM" id="SSF57850">
    <property type="entry name" value="RING/U-box"/>
    <property type="match status" value="1"/>
</dbReference>
<dbReference type="InterPro" id="IPR013083">
    <property type="entry name" value="Znf_RING/FYVE/PHD"/>
</dbReference>
<dbReference type="InterPro" id="IPR003877">
    <property type="entry name" value="SPRY_dom"/>
</dbReference>
<accession>A0A2G4SZT1</accession>
<dbReference type="InterPro" id="IPR045129">
    <property type="entry name" value="RNF123/RKP/RSPRY1"/>
</dbReference>
<dbReference type="GO" id="GO:0004842">
    <property type="term" value="F:ubiquitin-protein transferase activity"/>
    <property type="evidence" value="ECO:0007669"/>
    <property type="project" value="InterPro"/>
</dbReference>
<evidence type="ECO:0000256" key="3">
    <source>
        <dbReference type="ARBA" id="ARBA00022833"/>
    </source>
</evidence>
<gene>
    <name evidence="7" type="ORF">RHIMIDRAFT_250381</name>
</gene>
<evidence type="ECO:0000256" key="4">
    <source>
        <dbReference type="PROSITE-ProRule" id="PRU00175"/>
    </source>
</evidence>
<dbReference type="AlphaFoldDB" id="A0A2G4SZT1"/>